<sequence>MCPSTGVKRVGPRREGRMGGWVGEWPFSPLSGLASFSPQLSNMTINFHSTPRPMWSDSTVERNCVEVDGRSG</sequence>
<evidence type="ECO:0000313" key="1">
    <source>
        <dbReference type="EMBL" id="MPC52878.1"/>
    </source>
</evidence>
<dbReference type="AlphaFoldDB" id="A0A5B7G715"/>
<dbReference type="Proteomes" id="UP000324222">
    <property type="component" value="Unassembled WGS sequence"/>
</dbReference>
<evidence type="ECO:0000313" key="2">
    <source>
        <dbReference type="Proteomes" id="UP000324222"/>
    </source>
</evidence>
<dbReference type="EMBL" id="VSRR010011219">
    <property type="protein sequence ID" value="MPC52878.1"/>
    <property type="molecule type" value="Genomic_DNA"/>
</dbReference>
<comment type="caution">
    <text evidence="1">The sequence shown here is derived from an EMBL/GenBank/DDBJ whole genome shotgun (WGS) entry which is preliminary data.</text>
</comment>
<keyword evidence="2" id="KW-1185">Reference proteome</keyword>
<accession>A0A5B7G715</accession>
<protein>
    <submittedName>
        <fullName evidence="1">Uncharacterized protein</fullName>
    </submittedName>
</protein>
<name>A0A5B7G715_PORTR</name>
<organism evidence="1 2">
    <name type="scientific">Portunus trituberculatus</name>
    <name type="common">Swimming crab</name>
    <name type="synonym">Neptunus trituberculatus</name>
    <dbReference type="NCBI Taxonomy" id="210409"/>
    <lineage>
        <taxon>Eukaryota</taxon>
        <taxon>Metazoa</taxon>
        <taxon>Ecdysozoa</taxon>
        <taxon>Arthropoda</taxon>
        <taxon>Crustacea</taxon>
        <taxon>Multicrustacea</taxon>
        <taxon>Malacostraca</taxon>
        <taxon>Eumalacostraca</taxon>
        <taxon>Eucarida</taxon>
        <taxon>Decapoda</taxon>
        <taxon>Pleocyemata</taxon>
        <taxon>Brachyura</taxon>
        <taxon>Eubrachyura</taxon>
        <taxon>Portunoidea</taxon>
        <taxon>Portunidae</taxon>
        <taxon>Portuninae</taxon>
        <taxon>Portunus</taxon>
    </lineage>
</organism>
<gene>
    <name evidence="1" type="ORF">E2C01_046757</name>
</gene>
<reference evidence="1 2" key="1">
    <citation type="submission" date="2019-05" db="EMBL/GenBank/DDBJ databases">
        <title>Another draft genome of Portunus trituberculatus and its Hox gene families provides insights of decapod evolution.</title>
        <authorList>
            <person name="Jeong J.-H."/>
            <person name="Song I."/>
            <person name="Kim S."/>
            <person name="Choi T."/>
            <person name="Kim D."/>
            <person name="Ryu S."/>
            <person name="Kim W."/>
        </authorList>
    </citation>
    <scope>NUCLEOTIDE SEQUENCE [LARGE SCALE GENOMIC DNA]</scope>
    <source>
        <tissue evidence="1">Muscle</tissue>
    </source>
</reference>
<proteinExistence type="predicted"/>